<comment type="caution">
    <text evidence="3">The sequence shown here is derived from an EMBL/GenBank/DDBJ whole genome shotgun (WGS) entry which is preliminary data.</text>
</comment>
<dbReference type="EMBL" id="JALNMJ010000006">
    <property type="protein sequence ID" value="MCK7612611.1"/>
    <property type="molecule type" value="Genomic_DNA"/>
</dbReference>
<dbReference type="GO" id="GO:0016853">
    <property type="term" value="F:isomerase activity"/>
    <property type="evidence" value="ECO:0007669"/>
    <property type="project" value="UniProtKB-KW"/>
</dbReference>
<dbReference type="Pfam" id="PF16036">
    <property type="entry name" value="Chalcone_3"/>
    <property type="match status" value="1"/>
</dbReference>
<keyword evidence="3" id="KW-0413">Isomerase</keyword>
<keyword evidence="4" id="KW-1185">Reference proteome</keyword>
<evidence type="ECO:0000313" key="3">
    <source>
        <dbReference type="EMBL" id="MCK7612611.1"/>
    </source>
</evidence>
<proteinExistence type="predicted"/>
<evidence type="ECO:0000313" key="4">
    <source>
        <dbReference type="Proteomes" id="UP001431221"/>
    </source>
</evidence>
<dbReference type="InterPro" id="IPR016087">
    <property type="entry name" value="Chalcone_isomerase"/>
</dbReference>
<feature type="chain" id="PRO_5045483933" evidence="1">
    <location>
        <begin position="36"/>
        <end position="188"/>
    </location>
</feature>
<evidence type="ECO:0000256" key="1">
    <source>
        <dbReference type="SAM" id="SignalP"/>
    </source>
</evidence>
<reference evidence="3" key="1">
    <citation type="submission" date="2022-04" db="EMBL/GenBank/DDBJ databases">
        <title>Roseibium sp. CAU 1639 isolated from mud.</title>
        <authorList>
            <person name="Kim W."/>
        </authorList>
    </citation>
    <scope>NUCLEOTIDE SEQUENCE</scope>
    <source>
        <strain evidence="3">CAU 1639</strain>
    </source>
</reference>
<feature type="domain" description="Chalcone isomerase" evidence="2">
    <location>
        <begin position="61"/>
        <end position="183"/>
    </location>
</feature>
<organism evidence="3 4">
    <name type="scientific">Roseibium sediminicola</name>
    <dbReference type="NCBI Taxonomy" id="2933272"/>
    <lineage>
        <taxon>Bacteria</taxon>
        <taxon>Pseudomonadati</taxon>
        <taxon>Pseudomonadota</taxon>
        <taxon>Alphaproteobacteria</taxon>
        <taxon>Hyphomicrobiales</taxon>
        <taxon>Stappiaceae</taxon>
        <taxon>Roseibium</taxon>
    </lineage>
</organism>
<dbReference type="RefSeq" id="WP_248153671.1">
    <property type="nucleotide sequence ID" value="NZ_JALNMJ010000006.1"/>
</dbReference>
<keyword evidence="1" id="KW-0732">Signal</keyword>
<dbReference type="Proteomes" id="UP001431221">
    <property type="component" value="Unassembled WGS sequence"/>
</dbReference>
<accession>A0ABT0GTJ5</accession>
<name>A0ABT0GTJ5_9HYPH</name>
<gene>
    <name evidence="3" type="ORF">M0H32_10595</name>
</gene>
<feature type="signal peptide" evidence="1">
    <location>
        <begin position="1"/>
        <end position="35"/>
    </location>
</feature>
<protein>
    <submittedName>
        <fullName evidence="3">Chalcone isomerase family protein</fullName>
    </submittedName>
</protein>
<sequence length="188" mass="19724">MATSQVASPAAAKTTIALLLTLMLAAAVPGSPAKADLAAAARSVPSAELVGKGRMTYLGFKIFDAELYAPGGTYSASSPFALKLTYLRNFEGKAIAESSVDEIRRQGGASAGQLSRWGKQMQAIFPNVTRGQSLTGVRASNGSTVFYSGNRKLGTIADPAFTRKFFAIWLGSNTRNPQLRARLTGTGS</sequence>
<evidence type="ECO:0000259" key="2">
    <source>
        <dbReference type="Pfam" id="PF16036"/>
    </source>
</evidence>